<dbReference type="InterPro" id="IPR018392">
    <property type="entry name" value="LysM"/>
</dbReference>
<dbReference type="PROSITE" id="PS51782">
    <property type="entry name" value="LYSM"/>
    <property type="match status" value="1"/>
</dbReference>
<dbReference type="CDD" id="cd00118">
    <property type="entry name" value="LysM"/>
    <property type="match status" value="2"/>
</dbReference>
<dbReference type="AlphaFoldDB" id="L1IRB2"/>
<dbReference type="SMART" id="SM00257">
    <property type="entry name" value="LysM"/>
    <property type="match status" value="2"/>
</dbReference>
<organism evidence="2">
    <name type="scientific">Guillardia theta (strain CCMP2712)</name>
    <name type="common">Cryptophyte</name>
    <dbReference type="NCBI Taxonomy" id="905079"/>
    <lineage>
        <taxon>Eukaryota</taxon>
        <taxon>Cryptophyceae</taxon>
        <taxon>Pyrenomonadales</taxon>
        <taxon>Geminigeraceae</taxon>
        <taxon>Guillardia</taxon>
    </lineage>
</organism>
<dbReference type="OrthoDB" id="10497113at2759"/>
<evidence type="ECO:0000313" key="3">
    <source>
        <dbReference type="EnsemblProtists" id="EKX38796"/>
    </source>
</evidence>
<feature type="non-terminal residue" evidence="2">
    <location>
        <position position="269"/>
    </location>
</feature>
<dbReference type="KEGG" id="gtt:GUITHDRAFT_154629"/>
<sequence>MDFDGKTLNLTWTKPCLGQHNEFMHCYSFYRGVEVSRPFCVHITLLEDSAPVFLTPKPWTEFYWHMGKRASFDVVVQDMAPLDLISVLEIYTKTILPPEFHVDSYARVNVANNASMSLSLTAPPIAGGGRYLVCFNASDTAGSRYRNCRRGTRDSSLCVYINVERCRYVVRPRETLQDIAGLFWTDWVQLWAVNPDIRNPDTQIGFNPDSNAFGATINIGHLYQVSVGDTVASVAFKFGTTIKKLLQTNADIIDQVDSITLKEASTLCV</sequence>
<gene>
    <name evidence="2" type="ORF">GUITHDRAFT_154629</name>
</gene>
<feature type="domain" description="LysM" evidence="1">
    <location>
        <begin position="221"/>
        <end position="269"/>
    </location>
</feature>
<accession>L1IRB2</accession>
<dbReference type="Proteomes" id="UP000011087">
    <property type="component" value="Unassembled WGS sequence"/>
</dbReference>
<reference evidence="3" key="3">
    <citation type="submission" date="2015-06" db="UniProtKB">
        <authorList>
            <consortium name="EnsemblProtists"/>
        </authorList>
    </citation>
    <scope>IDENTIFICATION</scope>
</reference>
<keyword evidence="4" id="KW-1185">Reference proteome</keyword>
<dbReference type="RefSeq" id="XP_005825776.1">
    <property type="nucleotide sequence ID" value="XM_005825719.1"/>
</dbReference>
<dbReference type="InterPro" id="IPR036779">
    <property type="entry name" value="LysM_dom_sf"/>
</dbReference>
<evidence type="ECO:0000313" key="2">
    <source>
        <dbReference type="EMBL" id="EKX38796.1"/>
    </source>
</evidence>
<evidence type="ECO:0000313" key="4">
    <source>
        <dbReference type="Proteomes" id="UP000011087"/>
    </source>
</evidence>
<dbReference type="Gene3D" id="3.10.350.10">
    <property type="entry name" value="LysM domain"/>
    <property type="match status" value="1"/>
</dbReference>
<evidence type="ECO:0000259" key="1">
    <source>
        <dbReference type="PROSITE" id="PS51782"/>
    </source>
</evidence>
<dbReference type="EnsemblProtists" id="EKX38796">
    <property type="protein sequence ID" value="EKX38796"/>
    <property type="gene ID" value="GUITHDRAFT_154629"/>
</dbReference>
<name>L1IRB2_GUITC</name>
<reference evidence="4" key="2">
    <citation type="submission" date="2012-11" db="EMBL/GenBank/DDBJ databases">
        <authorList>
            <person name="Kuo A."/>
            <person name="Curtis B.A."/>
            <person name="Tanifuji G."/>
            <person name="Burki F."/>
            <person name="Gruber A."/>
            <person name="Irimia M."/>
            <person name="Maruyama S."/>
            <person name="Arias M.C."/>
            <person name="Ball S.G."/>
            <person name="Gile G.H."/>
            <person name="Hirakawa Y."/>
            <person name="Hopkins J.F."/>
            <person name="Rensing S.A."/>
            <person name="Schmutz J."/>
            <person name="Symeonidi A."/>
            <person name="Elias M."/>
            <person name="Eveleigh R.J."/>
            <person name="Herman E.K."/>
            <person name="Klute M.J."/>
            <person name="Nakayama T."/>
            <person name="Obornik M."/>
            <person name="Reyes-Prieto A."/>
            <person name="Armbrust E.V."/>
            <person name="Aves S.J."/>
            <person name="Beiko R.G."/>
            <person name="Coutinho P."/>
            <person name="Dacks J.B."/>
            <person name="Durnford D.G."/>
            <person name="Fast N.M."/>
            <person name="Green B.R."/>
            <person name="Grisdale C."/>
            <person name="Hempe F."/>
            <person name="Henrissat B."/>
            <person name="Hoppner M.P."/>
            <person name="Ishida K.-I."/>
            <person name="Kim E."/>
            <person name="Koreny L."/>
            <person name="Kroth P.G."/>
            <person name="Liu Y."/>
            <person name="Malik S.-B."/>
            <person name="Maier U.G."/>
            <person name="McRose D."/>
            <person name="Mock T."/>
            <person name="Neilson J.A."/>
            <person name="Onodera N.T."/>
            <person name="Poole A.M."/>
            <person name="Pritham E.J."/>
            <person name="Richards T.A."/>
            <person name="Rocap G."/>
            <person name="Roy S.W."/>
            <person name="Sarai C."/>
            <person name="Schaack S."/>
            <person name="Shirato S."/>
            <person name="Slamovits C.H."/>
            <person name="Spencer D.F."/>
            <person name="Suzuki S."/>
            <person name="Worden A.Z."/>
            <person name="Zauner S."/>
            <person name="Barry K."/>
            <person name="Bell C."/>
            <person name="Bharti A.K."/>
            <person name="Crow J.A."/>
            <person name="Grimwood J."/>
            <person name="Kramer R."/>
            <person name="Lindquist E."/>
            <person name="Lucas S."/>
            <person name="Salamov A."/>
            <person name="McFadden G.I."/>
            <person name="Lane C.E."/>
            <person name="Keeling P.J."/>
            <person name="Gray M.W."/>
            <person name="Grigoriev I.V."/>
            <person name="Archibald J.M."/>
        </authorList>
    </citation>
    <scope>NUCLEOTIDE SEQUENCE</scope>
    <source>
        <strain evidence="4">CCMP2712</strain>
    </source>
</reference>
<dbReference type="PaxDb" id="55529-EKX38796"/>
<dbReference type="HOGENOM" id="CLU_1036630_0_0_1"/>
<protein>
    <recommendedName>
        <fullName evidence="1">LysM domain-containing protein</fullName>
    </recommendedName>
</protein>
<reference evidence="2 4" key="1">
    <citation type="journal article" date="2012" name="Nature">
        <title>Algal genomes reveal evolutionary mosaicism and the fate of nucleomorphs.</title>
        <authorList>
            <consortium name="DOE Joint Genome Institute"/>
            <person name="Curtis B.A."/>
            <person name="Tanifuji G."/>
            <person name="Burki F."/>
            <person name="Gruber A."/>
            <person name="Irimia M."/>
            <person name="Maruyama S."/>
            <person name="Arias M.C."/>
            <person name="Ball S.G."/>
            <person name="Gile G.H."/>
            <person name="Hirakawa Y."/>
            <person name="Hopkins J.F."/>
            <person name="Kuo A."/>
            <person name="Rensing S.A."/>
            <person name="Schmutz J."/>
            <person name="Symeonidi A."/>
            <person name="Elias M."/>
            <person name="Eveleigh R.J."/>
            <person name="Herman E.K."/>
            <person name="Klute M.J."/>
            <person name="Nakayama T."/>
            <person name="Obornik M."/>
            <person name="Reyes-Prieto A."/>
            <person name="Armbrust E.V."/>
            <person name="Aves S.J."/>
            <person name="Beiko R.G."/>
            <person name="Coutinho P."/>
            <person name="Dacks J.B."/>
            <person name="Durnford D.G."/>
            <person name="Fast N.M."/>
            <person name="Green B.R."/>
            <person name="Grisdale C.J."/>
            <person name="Hempel F."/>
            <person name="Henrissat B."/>
            <person name="Hoppner M.P."/>
            <person name="Ishida K."/>
            <person name="Kim E."/>
            <person name="Koreny L."/>
            <person name="Kroth P.G."/>
            <person name="Liu Y."/>
            <person name="Malik S.B."/>
            <person name="Maier U.G."/>
            <person name="McRose D."/>
            <person name="Mock T."/>
            <person name="Neilson J.A."/>
            <person name="Onodera N.T."/>
            <person name="Poole A.M."/>
            <person name="Pritham E.J."/>
            <person name="Richards T.A."/>
            <person name="Rocap G."/>
            <person name="Roy S.W."/>
            <person name="Sarai C."/>
            <person name="Schaack S."/>
            <person name="Shirato S."/>
            <person name="Slamovits C.H."/>
            <person name="Spencer D.F."/>
            <person name="Suzuki S."/>
            <person name="Worden A.Z."/>
            <person name="Zauner S."/>
            <person name="Barry K."/>
            <person name="Bell C."/>
            <person name="Bharti A.K."/>
            <person name="Crow J.A."/>
            <person name="Grimwood J."/>
            <person name="Kramer R."/>
            <person name="Lindquist E."/>
            <person name="Lucas S."/>
            <person name="Salamov A."/>
            <person name="McFadden G.I."/>
            <person name="Lane C.E."/>
            <person name="Keeling P.J."/>
            <person name="Gray M.W."/>
            <person name="Grigoriev I.V."/>
            <person name="Archibald J.M."/>
        </authorList>
    </citation>
    <scope>NUCLEOTIDE SEQUENCE</scope>
    <source>
        <strain evidence="2 4">CCMP2712</strain>
    </source>
</reference>
<dbReference type="EMBL" id="JH993045">
    <property type="protein sequence ID" value="EKX38796.1"/>
    <property type="molecule type" value="Genomic_DNA"/>
</dbReference>
<dbReference type="Pfam" id="PF01476">
    <property type="entry name" value="LysM"/>
    <property type="match status" value="2"/>
</dbReference>
<proteinExistence type="predicted"/>
<dbReference type="GeneID" id="17295553"/>